<evidence type="ECO:0000313" key="2">
    <source>
        <dbReference type="Proteomes" id="UP000709295"/>
    </source>
</evidence>
<evidence type="ECO:0000313" key="1">
    <source>
        <dbReference type="EMBL" id="KAG6952050.1"/>
    </source>
</evidence>
<dbReference type="EMBL" id="JAENGY010001143">
    <property type="protein sequence ID" value="KAG6952050.1"/>
    <property type="molecule type" value="Genomic_DNA"/>
</dbReference>
<gene>
    <name evidence="1" type="ORF">JG688_00013457</name>
</gene>
<organism evidence="1 2">
    <name type="scientific">Phytophthora aleatoria</name>
    <dbReference type="NCBI Taxonomy" id="2496075"/>
    <lineage>
        <taxon>Eukaryota</taxon>
        <taxon>Sar</taxon>
        <taxon>Stramenopiles</taxon>
        <taxon>Oomycota</taxon>
        <taxon>Peronosporomycetes</taxon>
        <taxon>Peronosporales</taxon>
        <taxon>Peronosporaceae</taxon>
        <taxon>Phytophthora</taxon>
    </lineage>
</organism>
<protein>
    <submittedName>
        <fullName evidence="1">Uncharacterized protein</fullName>
    </submittedName>
</protein>
<accession>A0A8J5LYI9</accession>
<proteinExistence type="predicted"/>
<keyword evidence="2" id="KW-1185">Reference proteome</keyword>
<reference evidence="1" key="1">
    <citation type="submission" date="2021-01" db="EMBL/GenBank/DDBJ databases">
        <title>Phytophthora aleatoria, a newly-described species from Pinus radiata is distinct from Phytophthora cactorum isolates based on comparative genomics.</title>
        <authorList>
            <person name="Mcdougal R."/>
            <person name="Panda P."/>
            <person name="Williams N."/>
            <person name="Studholme D.J."/>
        </authorList>
    </citation>
    <scope>NUCLEOTIDE SEQUENCE</scope>
    <source>
        <strain evidence="1">NZFS 4037</strain>
    </source>
</reference>
<comment type="caution">
    <text evidence="1">The sequence shown here is derived from an EMBL/GenBank/DDBJ whole genome shotgun (WGS) entry which is preliminary data.</text>
</comment>
<dbReference type="Proteomes" id="UP000709295">
    <property type="component" value="Unassembled WGS sequence"/>
</dbReference>
<sequence length="88" mass="10127">MLAQVTKADDDSWRILIKREVYLHSHQHYLGIRQVSTQSPLVPGVQLLMKARAGTSSIYEYIWENSDHRATVADVRNWMARLRSSGIC</sequence>
<dbReference type="AlphaFoldDB" id="A0A8J5LYI9"/>
<name>A0A8J5LYI9_9STRA</name>